<dbReference type="EMBL" id="JAAALK010000290">
    <property type="protein sequence ID" value="KAG8047511.1"/>
    <property type="molecule type" value="Genomic_DNA"/>
</dbReference>
<name>A0A8J5RYT5_ZIZPA</name>
<organism evidence="1 2">
    <name type="scientific">Zizania palustris</name>
    <name type="common">Northern wild rice</name>
    <dbReference type="NCBI Taxonomy" id="103762"/>
    <lineage>
        <taxon>Eukaryota</taxon>
        <taxon>Viridiplantae</taxon>
        <taxon>Streptophyta</taxon>
        <taxon>Embryophyta</taxon>
        <taxon>Tracheophyta</taxon>
        <taxon>Spermatophyta</taxon>
        <taxon>Magnoliopsida</taxon>
        <taxon>Liliopsida</taxon>
        <taxon>Poales</taxon>
        <taxon>Poaceae</taxon>
        <taxon>BOP clade</taxon>
        <taxon>Oryzoideae</taxon>
        <taxon>Oryzeae</taxon>
        <taxon>Zizaniinae</taxon>
        <taxon>Zizania</taxon>
    </lineage>
</organism>
<dbReference type="OrthoDB" id="843225at2759"/>
<evidence type="ECO:0000313" key="1">
    <source>
        <dbReference type="EMBL" id="KAG8047511.1"/>
    </source>
</evidence>
<dbReference type="AlphaFoldDB" id="A0A8J5RYT5"/>
<comment type="caution">
    <text evidence="1">The sequence shown here is derived from an EMBL/GenBank/DDBJ whole genome shotgun (WGS) entry which is preliminary data.</text>
</comment>
<reference evidence="1" key="1">
    <citation type="journal article" date="2021" name="bioRxiv">
        <title>Whole Genome Assembly and Annotation of Northern Wild Rice, Zizania palustris L., Supports a Whole Genome Duplication in the Zizania Genus.</title>
        <authorList>
            <person name="Haas M."/>
            <person name="Kono T."/>
            <person name="Macchietto M."/>
            <person name="Millas R."/>
            <person name="McGilp L."/>
            <person name="Shao M."/>
            <person name="Duquette J."/>
            <person name="Hirsch C.N."/>
            <person name="Kimball J."/>
        </authorList>
    </citation>
    <scope>NUCLEOTIDE SEQUENCE</scope>
    <source>
        <tissue evidence="1">Fresh leaf tissue</tissue>
    </source>
</reference>
<proteinExistence type="predicted"/>
<sequence>MTAPLGSTHRRIAIAIDLSDESTYTVRSAVTNYLWFLIAISMGALASEKLILPSEKQPYGFELGENKSP</sequence>
<protein>
    <submittedName>
        <fullName evidence="1">Uncharacterized protein</fullName>
    </submittedName>
</protein>
<accession>A0A8J5RYT5</accession>
<dbReference type="Proteomes" id="UP000729402">
    <property type="component" value="Unassembled WGS sequence"/>
</dbReference>
<reference evidence="1" key="2">
    <citation type="submission" date="2021-02" db="EMBL/GenBank/DDBJ databases">
        <authorList>
            <person name="Kimball J.A."/>
            <person name="Haas M.W."/>
            <person name="Macchietto M."/>
            <person name="Kono T."/>
            <person name="Duquette J."/>
            <person name="Shao M."/>
        </authorList>
    </citation>
    <scope>NUCLEOTIDE SEQUENCE</scope>
    <source>
        <tissue evidence="1">Fresh leaf tissue</tissue>
    </source>
</reference>
<evidence type="ECO:0000313" key="2">
    <source>
        <dbReference type="Proteomes" id="UP000729402"/>
    </source>
</evidence>
<keyword evidence="2" id="KW-1185">Reference proteome</keyword>
<gene>
    <name evidence="1" type="ORF">GUJ93_ZPchr0008g13548</name>
</gene>